<organism evidence="1 2">
    <name type="scientific">Paenibacillus phytorum</name>
    <dbReference type="NCBI Taxonomy" id="2654977"/>
    <lineage>
        <taxon>Bacteria</taxon>
        <taxon>Bacillati</taxon>
        <taxon>Bacillota</taxon>
        <taxon>Bacilli</taxon>
        <taxon>Bacillales</taxon>
        <taxon>Paenibacillaceae</taxon>
        <taxon>Paenibacillus</taxon>
    </lineage>
</organism>
<gene>
    <name evidence="1" type="ORF">GC098_15480</name>
</gene>
<proteinExistence type="predicted"/>
<reference evidence="1 2" key="1">
    <citation type="submission" date="2019-10" db="EMBL/GenBank/DDBJ databases">
        <title>Description of Paenibacillus terrestris sp. nov.</title>
        <authorList>
            <person name="Carlier A."/>
            <person name="Qi S."/>
        </authorList>
    </citation>
    <scope>NUCLEOTIDE SEQUENCE [LARGE SCALE GENOMIC DNA]</scope>
    <source>
        <strain evidence="1 2">LMG 31458</strain>
    </source>
</reference>
<evidence type="ECO:0000313" key="2">
    <source>
        <dbReference type="Proteomes" id="UP000616779"/>
    </source>
</evidence>
<name>A0ABX1XW69_9BACL</name>
<dbReference type="Proteomes" id="UP000616779">
    <property type="component" value="Unassembled WGS sequence"/>
</dbReference>
<accession>A0ABX1XW69</accession>
<protein>
    <recommendedName>
        <fullName evidence="3">DUF4433 domain-containing protein</fullName>
    </recommendedName>
</protein>
<evidence type="ECO:0000313" key="1">
    <source>
        <dbReference type="EMBL" id="NOU72807.1"/>
    </source>
</evidence>
<dbReference type="InterPro" id="IPR054271">
    <property type="entry name" value="DUF7002"/>
</dbReference>
<evidence type="ECO:0008006" key="3">
    <source>
        <dbReference type="Google" id="ProtNLM"/>
    </source>
</evidence>
<dbReference type="RefSeq" id="WP_171644082.1">
    <property type="nucleotide sequence ID" value="NZ_WHOA01000099.1"/>
</dbReference>
<dbReference type="Pfam" id="PF22531">
    <property type="entry name" value="DUF7002"/>
    <property type="match status" value="1"/>
</dbReference>
<keyword evidence="2" id="KW-1185">Reference proteome</keyword>
<comment type="caution">
    <text evidence="1">The sequence shown here is derived from an EMBL/GenBank/DDBJ whole genome shotgun (WGS) entry which is preliminary data.</text>
</comment>
<sequence length="228" mass="26330">MSDDVVSTITKSKSRKHLFHFTRVRNLPAIAHLDQLLSSNQINPISTGDRRLKPEKVSYHEYSITLNAHLRIANSMIDAAITQEQFRACLDRHVFFWPTLRDCMNMMDTYARREPDEEFAVLEFDAYALLSEHYSTVKLSKYDSGSSPRFPTRCSYKKSLDMFLPLDEFKIVLNNLVPTKASEIREILIEGQVTSVSKYLQSVYVNKSEDVPESWRSLTQPQTDLSAR</sequence>
<dbReference type="EMBL" id="WHOA01000099">
    <property type="protein sequence ID" value="NOU72807.1"/>
    <property type="molecule type" value="Genomic_DNA"/>
</dbReference>